<comment type="caution">
    <text evidence="1">The sequence shown here is derived from an EMBL/GenBank/DDBJ whole genome shotgun (WGS) entry which is preliminary data.</text>
</comment>
<dbReference type="Proteomes" id="UP000176445">
    <property type="component" value="Unassembled WGS sequence"/>
</dbReference>
<evidence type="ECO:0000313" key="2">
    <source>
        <dbReference type="Proteomes" id="UP000176445"/>
    </source>
</evidence>
<dbReference type="EMBL" id="MFKW01000076">
    <property type="protein sequence ID" value="OGG49327.1"/>
    <property type="molecule type" value="Genomic_DNA"/>
</dbReference>
<accession>A0A1F6CJY3</accession>
<sequence length="174" mass="17882">MKSPLSTLITSVVVLALALAGYAALRAKVARQSAAVAALAYQIEAKTAAAGHLARVRETLASLTDEEAVVQQYFVPDTAIVLFIEELQSRGRVLGADIEIASVAAIPASAKSRSRLAIALSIAGPFDAVMRTLGSIEYAPYAIRVTSLSLSLGADAVWTANASLSAGAASTVVP</sequence>
<reference evidence="1 2" key="1">
    <citation type="journal article" date="2016" name="Nat. Commun.">
        <title>Thousands of microbial genomes shed light on interconnected biogeochemical processes in an aquifer system.</title>
        <authorList>
            <person name="Anantharaman K."/>
            <person name="Brown C.T."/>
            <person name="Hug L.A."/>
            <person name="Sharon I."/>
            <person name="Castelle C.J."/>
            <person name="Probst A.J."/>
            <person name="Thomas B.C."/>
            <person name="Singh A."/>
            <person name="Wilkins M.J."/>
            <person name="Karaoz U."/>
            <person name="Brodie E.L."/>
            <person name="Williams K.H."/>
            <person name="Hubbard S.S."/>
            <person name="Banfield J.F."/>
        </authorList>
    </citation>
    <scope>NUCLEOTIDE SEQUENCE [LARGE SCALE GENOMIC DNA]</scope>
</reference>
<name>A0A1F6CJY3_9BACT</name>
<gene>
    <name evidence="1" type="ORF">A2704_01935</name>
</gene>
<dbReference type="AlphaFoldDB" id="A0A1F6CJY3"/>
<proteinExistence type="predicted"/>
<protein>
    <submittedName>
        <fullName evidence="1">Uncharacterized protein</fullName>
    </submittedName>
</protein>
<organism evidence="1 2">
    <name type="scientific">Candidatus Kaiserbacteria bacterium RIFCSPHIGHO2_01_FULL_54_36b</name>
    <dbReference type="NCBI Taxonomy" id="1798483"/>
    <lineage>
        <taxon>Bacteria</taxon>
        <taxon>Candidatus Kaiseribacteriota</taxon>
    </lineage>
</organism>
<evidence type="ECO:0000313" key="1">
    <source>
        <dbReference type="EMBL" id="OGG49327.1"/>
    </source>
</evidence>